<evidence type="ECO:0000256" key="5">
    <source>
        <dbReference type="SAM" id="SignalP"/>
    </source>
</evidence>
<feature type="signal peptide" evidence="5">
    <location>
        <begin position="1"/>
        <end position="17"/>
    </location>
</feature>
<proteinExistence type="predicted"/>
<keyword evidence="2" id="KW-0677">Repeat</keyword>
<accession>A0A8S1XXU3</accession>
<gene>
    <name evidence="6" type="ORF">POCTA_138.1.T1370178</name>
</gene>
<feature type="transmembrane region" description="Helical" evidence="4">
    <location>
        <begin position="1978"/>
        <end position="1996"/>
    </location>
</feature>
<dbReference type="InterPro" id="IPR006212">
    <property type="entry name" value="Furin_repeat"/>
</dbReference>
<keyword evidence="4" id="KW-0472">Membrane</keyword>
<dbReference type="CDD" id="cd00064">
    <property type="entry name" value="FU"/>
    <property type="match status" value="1"/>
</dbReference>
<dbReference type="PANTHER" id="PTHR38934">
    <property type="entry name" value="HYPHALLY REGULATED CELL WALL PROTEIN 1"/>
    <property type="match status" value="1"/>
</dbReference>
<evidence type="ECO:0000313" key="6">
    <source>
        <dbReference type="EMBL" id="CAD8206369.1"/>
    </source>
</evidence>
<dbReference type="Proteomes" id="UP000683925">
    <property type="component" value="Unassembled WGS sequence"/>
</dbReference>
<feature type="chain" id="PRO_5035949083" description="Transmembrane protein" evidence="5">
    <location>
        <begin position="18"/>
        <end position="2117"/>
    </location>
</feature>
<reference evidence="6" key="1">
    <citation type="submission" date="2021-01" db="EMBL/GenBank/DDBJ databases">
        <authorList>
            <consortium name="Genoscope - CEA"/>
            <person name="William W."/>
        </authorList>
    </citation>
    <scope>NUCLEOTIDE SEQUENCE</scope>
</reference>
<feature type="transmembrane region" description="Helical" evidence="4">
    <location>
        <begin position="1910"/>
        <end position="1927"/>
    </location>
</feature>
<dbReference type="InterPro" id="IPR011936">
    <property type="entry name" value="Myxo_disulph_rpt"/>
</dbReference>
<organism evidence="6 7">
    <name type="scientific">Paramecium octaurelia</name>
    <dbReference type="NCBI Taxonomy" id="43137"/>
    <lineage>
        <taxon>Eukaryota</taxon>
        <taxon>Sar</taxon>
        <taxon>Alveolata</taxon>
        <taxon>Ciliophora</taxon>
        <taxon>Intramacronucleata</taxon>
        <taxon>Oligohymenophorea</taxon>
        <taxon>Peniculida</taxon>
        <taxon>Parameciidae</taxon>
        <taxon>Paramecium</taxon>
    </lineage>
</organism>
<keyword evidence="7" id="KW-1185">Reference proteome</keyword>
<keyword evidence="3" id="KW-1015">Disulfide bond</keyword>
<dbReference type="PANTHER" id="PTHR38934:SF6">
    <property type="entry name" value="CHROMOSOME UNDETERMINED SCAFFOLD_176, WHOLE GENOME SHOTGUN SEQUENCE"/>
    <property type="match status" value="1"/>
</dbReference>
<evidence type="ECO:0008006" key="8">
    <source>
        <dbReference type="Google" id="ProtNLM"/>
    </source>
</evidence>
<keyword evidence="4" id="KW-1133">Transmembrane helix</keyword>
<name>A0A8S1XXU3_PAROT</name>
<feature type="transmembrane region" description="Helical" evidence="4">
    <location>
        <begin position="1948"/>
        <end position="1972"/>
    </location>
</feature>
<evidence type="ECO:0000313" key="7">
    <source>
        <dbReference type="Proteomes" id="UP000683925"/>
    </source>
</evidence>
<evidence type="ECO:0000256" key="1">
    <source>
        <dbReference type="ARBA" id="ARBA00022729"/>
    </source>
</evidence>
<evidence type="ECO:0000256" key="2">
    <source>
        <dbReference type="ARBA" id="ARBA00022737"/>
    </source>
</evidence>
<feature type="transmembrane region" description="Helical" evidence="4">
    <location>
        <begin position="1702"/>
        <end position="1727"/>
    </location>
</feature>
<dbReference type="OrthoDB" id="290842at2759"/>
<protein>
    <recommendedName>
        <fullName evidence="8">Transmembrane protein</fullName>
    </recommendedName>
</protein>
<evidence type="ECO:0000256" key="3">
    <source>
        <dbReference type="ARBA" id="ARBA00023157"/>
    </source>
</evidence>
<dbReference type="EMBL" id="CAJJDP010000138">
    <property type="protein sequence ID" value="CAD8206369.1"/>
    <property type="molecule type" value="Genomic_DNA"/>
</dbReference>
<sequence length="2117" mass="245251">MMKQFCLLSILLKIIDSQWHLQHSYASKDTLQILMLSNNTNCQNTEYLTNQQQPANYIICTSDSKSYITLNQQNETVSNCDYKTEKNYCDYKCLISFDLYYQGIWENNQLEFKFYNHSYTYSHTSPPEYKLHQGFCDSTQYEVKQINITHTQKSMLNFTFSAVVQSNGQVSLKNIFILNYQYKCYPRCKQCSGPEYNQCQSCFYGIQQGNICPSCPSDQYYVEYKGCQFKKSFIEPLCFKGFCNEISSSLQYSTILSNQGEQILWSIIYDYQTQYVYPKVLWWGQYFYGIFKMALGISRYINIIQPKVWYSLAFEIKIILFNALKLNCGIHFQFNRTYYASIYNTSEGIKLHNFTSIQCHFLSASYSEYTNNQLCVIYGYFDIPQYPFLFTAIGNLTDSQSGWGMIGIEITSTYCTEHCLVCNVSQYCTTCESPYFLYRDGTCIKTCEDLYQEHNGTYCKDFGDETPYSELIIKENINYTFEYDSSYKLIQQTGQNFLKGEDIYYSFWNGFLIFGGSFIWAQAQFERIHSIARPHHSISIAFHILYGPEFPPESEFIYTIDSNCLIIKKRMNANKNSDGTYFDLVSQKIEHQSNTLNITFECKGVNEPIKQFCGLYNFYLAVHHCQPYCNKCRSENDCQEWNRTDHLSMVQFSQSDCQTDQYLDVHQSLCLNCSSSCKTCKSAIVCLDCKDTYQLTQFGCFCAKNQYEQTNQCKPCPPLCSQCLSETLCIECIDRTKMRIINGQCTCIVGDNMNINNTLCENTTSPLCTQECQNCILGKCFECKENWYVDPIDYICKEKCGDFVQLGSEKCESSFTLPYKGCFNCKPNCQQSCSNCGTSGQGCLQCMNGYSLIDNLCYSICGDQILTVDEQCDDGNLIYGDGCHFCQYSCSDSCQNCIDGICQNYRLDHPLTKIQCDPVIGKEMDNSSQLCHMIDNLYLLSEIYNSNFGCDLNCQNCFFQICYSCNHDYILSIDSRKCIQKTSHFDENQEHSLVKIGNLCLKCADYAYFDVLEQICKLNLSNIKKCQIQMLQSPDQYCNQCFENCLKCSYHSCISCMEGYYFDDQSYCISNCRNGIQTINEQCQINDQNCLSCEFQLSKNCKYQHLQLCLQCKHGYYYNPLTKDCESICGDGIIAADEDCEIQDQYMKNGCQQCKYDFNNGCKEYKDGLCQLCIEGYILINSSCYTYGFDIQNNLLNFDFFRESNYELEKLCASNYFAFTFNQCIPICGDGIITHDEECEDEDSQQSSGCFNCRFSCPINCQQCEFGKCNQCIDGFQILENKCYPKCRDQIIKYDKQCDDGNMIPFDGCYKCQNSCQLECLICLQAKCIQCISGWNLIDGKCIQTCGDGKLAIMSEEQCDNPLDLNCQNCKTIQCVPYCNYCDNLQQCQVCQDSFSLVNNICINICGDGIITQGYEECDDGNNIEFDGCHNCEFSCSIGCMICQKNNVCLKCNEEKLFTLDHKTQKCIFYQNSEHEDPNNDSEDIKQEEDVKNIQDQETFYEEDNQIPQSDDDQFPVQNCGNGKLQYSLEEECDDGNILGLDGCSQFCTIESSFKCKNFENDTSECSFIQAPEFYLNLLSNTQNSTQIVDLIFSQEIRLQQQSMIEDLAEFSIEPSSKYQITIIPLINLTTELHMSHYQFTIQFQQSMNRPLFKLKFKQNSLVNLDNIPLMSLEKSIVIGNSFVLSEQTKNKLNQMILLNDIVMYTLISISVLALLIGNPIMFLNLLNLLQSFSYLRYVQYQFPPHFSQFLETYSKISLQIILDFLQIDQFLTQLNGGQLPYLNKSASQTNKTEQLNQVFLINAKSCYISFFTSYLTYLIYKIITSKQIDNYLNKVLTLKFENIKYLKIISLFQKKIQQHCVKLKHEFFTKNIFQVYLTILHQLLFSAFMQFPNYNFQSFFEAFNSLNSLLALGLIMVVNFKSLDITSQKIKDKRKWKYFFEESKSEFWAVNFKSFSIYRINAYIFVIVFLINWPEVQSILLCIQSLAYLIYLCTVKPLISNNEYIKLIFREFLFLSTVGSFLTYSFSQTEEQLLIWGWIHISMLTTILGTTLFVDMIESIGKLHSNYLKQKIKKEKLQQKNTMSSPQLLIDNQNMQNLHKALSDVEFNLDQINQQI</sequence>
<dbReference type="Pfam" id="PF13948">
    <property type="entry name" value="DUF4215"/>
    <property type="match status" value="7"/>
</dbReference>
<keyword evidence="4" id="KW-0812">Transmembrane</keyword>
<dbReference type="OMA" id="INITHTQ"/>
<feature type="transmembrane region" description="Helical" evidence="4">
    <location>
        <begin position="2008"/>
        <end position="2028"/>
    </location>
</feature>
<keyword evidence="1 5" id="KW-0732">Signal</keyword>
<dbReference type="NCBIfam" id="TIGR02232">
    <property type="entry name" value="myxo_disulf_rpt"/>
    <property type="match status" value="2"/>
</dbReference>
<comment type="caution">
    <text evidence="6">The sequence shown here is derived from an EMBL/GenBank/DDBJ whole genome shotgun (WGS) entry which is preliminary data.</text>
</comment>
<dbReference type="SMART" id="SM00261">
    <property type="entry name" value="FU"/>
    <property type="match status" value="11"/>
</dbReference>
<evidence type="ECO:0000256" key="4">
    <source>
        <dbReference type="SAM" id="Phobius"/>
    </source>
</evidence>
<feature type="transmembrane region" description="Helical" evidence="4">
    <location>
        <begin position="2034"/>
        <end position="2055"/>
    </location>
</feature>